<evidence type="ECO:0000313" key="1">
    <source>
        <dbReference type="EMBL" id="GFH16090.1"/>
    </source>
</evidence>
<comment type="caution">
    <text evidence="1">The sequence shown here is derived from an EMBL/GenBank/DDBJ whole genome shotgun (WGS) entry which is preliminary data.</text>
</comment>
<keyword evidence="2" id="KW-1185">Reference proteome</keyword>
<proteinExistence type="predicted"/>
<evidence type="ECO:0000313" key="2">
    <source>
        <dbReference type="Proteomes" id="UP000485058"/>
    </source>
</evidence>
<name>A0A699Z3D6_HAELA</name>
<gene>
    <name evidence="1" type="ORF">HaLaN_12442</name>
</gene>
<sequence>MRDTCIYQLGCLEHTIAGSSPPLLNASGCQLYPHAGWVPHGRQQNQAHRATTTKADSANKPVAGVRCSGTVTGCGCHWGLARSRTTAATACSVPTAWQRAKQEQPPNWLGKGGAALSLLISSPPAASSGLGPQQVLEQWGNHDMFNAPRCGGWVGSSPV</sequence>
<accession>A0A699Z3D6</accession>
<dbReference type="AlphaFoldDB" id="A0A699Z3D6"/>
<dbReference type="Proteomes" id="UP000485058">
    <property type="component" value="Unassembled WGS sequence"/>
</dbReference>
<organism evidence="1 2">
    <name type="scientific">Haematococcus lacustris</name>
    <name type="common">Green alga</name>
    <name type="synonym">Haematococcus pluvialis</name>
    <dbReference type="NCBI Taxonomy" id="44745"/>
    <lineage>
        <taxon>Eukaryota</taxon>
        <taxon>Viridiplantae</taxon>
        <taxon>Chlorophyta</taxon>
        <taxon>core chlorophytes</taxon>
        <taxon>Chlorophyceae</taxon>
        <taxon>CS clade</taxon>
        <taxon>Chlamydomonadales</taxon>
        <taxon>Haematococcaceae</taxon>
        <taxon>Haematococcus</taxon>
    </lineage>
</organism>
<protein>
    <submittedName>
        <fullName evidence="1">Uncharacterized protein</fullName>
    </submittedName>
</protein>
<reference evidence="1 2" key="1">
    <citation type="submission" date="2020-02" db="EMBL/GenBank/DDBJ databases">
        <title>Draft genome sequence of Haematococcus lacustris strain NIES-144.</title>
        <authorList>
            <person name="Morimoto D."/>
            <person name="Nakagawa S."/>
            <person name="Yoshida T."/>
            <person name="Sawayama S."/>
        </authorList>
    </citation>
    <scope>NUCLEOTIDE SEQUENCE [LARGE SCALE GENOMIC DNA]</scope>
    <source>
        <strain evidence="1 2">NIES-144</strain>
    </source>
</reference>
<dbReference type="EMBL" id="BLLF01000944">
    <property type="protein sequence ID" value="GFH16090.1"/>
    <property type="molecule type" value="Genomic_DNA"/>
</dbReference>